<dbReference type="InterPro" id="IPR016032">
    <property type="entry name" value="Sig_transdc_resp-reg_C-effctor"/>
</dbReference>
<dbReference type="PROSITE" id="PS51755">
    <property type="entry name" value="OMPR_PHOB"/>
    <property type="match status" value="1"/>
</dbReference>
<dbReference type="OrthoDB" id="1971626at2"/>
<evidence type="ECO:0000313" key="5">
    <source>
        <dbReference type="Proteomes" id="UP000095485"/>
    </source>
</evidence>
<dbReference type="SMART" id="SM00862">
    <property type="entry name" value="Trans_reg_C"/>
    <property type="match status" value="1"/>
</dbReference>
<feature type="domain" description="OmpR/PhoB-type" evidence="3">
    <location>
        <begin position="9"/>
        <end position="108"/>
    </location>
</feature>
<dbReference type="GeneID" id="96228680"/>
<accession>A0A174P018</accession>
<evidence type="ECO:0000259" key="3">
    <source>
        <dbReference type="PROSITE" id="PS51755"/>
    </source>
</evidence>
<dbReference type="Proteomes" id="UP000095485">
    <property type="component" value="Unassembled WGS sequence"/>
</dbReference>
<dbReference type="InterPro" id="IPR001867">
    <property type="entry name" value="OmpR/PhoB-type_DNA-bd"/>
</dbReference>
<evidence type="ECO:0000313" key="4">
    <source>
        <dbReference type="EMBL" id="CUP54364.1"/>
    </source>
</evidence>
<sequence>MKYVFPEYKENVVLGDGKLQLNPMSYQVIYEGKEIDLTPREFEVLYLLAQRPNWVIPKKNIYCSVWESNYYDDQIPYKTVEHVVWKIRKKMGHDIIETLINVGYRLKKM</sequence>
<proteinExistence type="predicted"/>
<dbReference type="GO" id="GO:0000160">
    <property type="term" value="P:phosphorelay signal transduction system"/>
    <property type="evidence" value="ECO:0007669"/>
    <property type="project" value="InterPro"/>
</dbReference>
<protein>
    <submittedName>
        <fullName evidence="4">Staphylococcal respiratory response protein A</fullName>
    </submittedName>
</protein>
<reference evidence="4 5" key="1">
    <citation type="submission" date="2015-09" db="EMBL/GenBank/DDBJ databases">
        <authorList>
            <consortium name="Pathogen Informatics"/>
        </authorList>
    </citation>
    <scope>NUCLEOTIDE SEQUENCE [LARGE SCALE GENOMIC DNA]</scope>
    <source>
        <strain evidence="4 5">2789STDY5834914</strain>
    </source>
</reference>
<gene>
    <name evidence="4" type="primary">srrA_2</name>
    <name evidence="4" type="ORF">ERS852526_01383</name>
</gene>
<dbReference type="Gene3D" id="1.10.10.10">
    <property type="entry name" value="Winged helix-like DNA-binding domain superfamily/Winged helix DNA-binding domain"/>
    <property type="match status" value="1"/>
</dbReference>
<feature type="DNA-binding region" description="OmpR/PhoB-type" evidence="2">
    <location>
        <begin position="9"/>
        <end position="108"/>
    </location>
</feature>
<organism evidence="4 5">
    <name type="scientific">Dorea longicatena</name>
    <dbReference type="NCBI Taxonomy" id="88431"/>
    <lineage>
        <taxon>Bacteria</taxon>
        <taxon>Bacillati</taxon>
        <taxon>Bacillota</taxon>
        <taxon>Clostridia</taxon>
        <taxon>Lachnospirales</taxon>
        <taxon>Lachnospiraceae</taxon>
        <taxon>Dorea</taxon>
    </lineage>
</organism>
<evidence type="ECO:0000256" key="1">
    <source>
        <dbReference type="ARBA" id="ARBA00023125"/>
    </source>
</evidence>
<dbReference type="GO" id="GO:0003677">
    <property type="term" value="F:DNA binding"/>
    <property type="evidence" value="ECO:0007669"/>
    <property type="project" value="UniProtKB-UniRule"/>
</dbReference>
<dbReference type="InterPro" id="IPR036388">
    <property type="entry name" value="WH-like_DNA-bd_sf"/>
</dbReference>
<name>A0A174P018_9FIRM</name>
<dbReference type="RefSeq" id="WP_055056048.1">
    <property type="nucleotide sequence ID" value="NZ_CZAY01000009.1"/>
</dbReference>
<dbReference type="Pfam" id="PF00486">
    <property type="entry name" value="Trans_reg_C"/>
    <property type="match status" value="1"/>
</dbReference>
<dbReference type="SUPFAM" id="SSF46894">
    <property type="entry name" value="C-terminal effector domain of the bipartite response regulators"/>
    <property type="match status" value="1"/>
</dbReference>
<evidence type="ECO:0000256" key="2">
    <source>
        <dbReference type="PROSITE-ProRule" id="PRU01091"/>
    </source>
</evidence>
<keyword evidence="1 2" id="KW-0238">DNA-binding</keyword>
<dbReference type="CDD" id="cd00383">
    <property type="entry name" value="trans_reg_C"/>
    <property type="match status" value="1"/>
</dbReference>
<dbReference type="EMBL" id="CZAY01000009">
    <property type="protein sequence ID" value="CUP54364.1"/>
    <property type="molecule type" value="Genomic_DNA"/>
</dbReference>
<dbReference type="AlphaFoldDB" id="A0A174P018"/>
<dbReference type="GO" id="GO:0006355">
    <property type="term" value="P:regulation of DNA-templated transcription"/>
    <property type="evidence" value="ECO:0007669"/>
    <property type="project" value="InterPro"/>
</dbReference>